<dbReference type="InterPro" id="IPR007721">
    <property type="entry name" value="RbsD_FucU"/>
</dbReference>
<dbReference type="GO" id="GO:0036373">
    <property type="term" value="F:L-fucose mutarotase activity"/>
    <property type="evidence" value="ECO:0007669"/>
    <property type="project" value="UniProtKB-EC"/>
</dbReference>
<evidence type="ECO:0000256" key="1">
    <source>
        <dbReference type="ARBA" id="ARBA00000223"/>
    </source>
</evidence>
<dbReference type="GO" id="GO:0006004">
    <property type="term" value="P:fucose metabolic process"/>
    <property type="evidence" value="ECO:0007669"/>
    <property type="project" value="TreeGrafter"/>
</dbReference>
<dbReference type="EMBL" id="FTPD01000045">
    <property type="protein sequence ID" value="SIT58103.1"/>
    <property type="molecule type" value="Genomic_DNA"/>
</dbReference>
<protein>
    <submittedName>
        <fullName evidence="4">Protein fucU homolog</fullName>
    </submittedName>
</protein>
<dbReference type="AlphaFoldDB" id="A0A1R3VE55"/>
<keyword evidence="2" id="KW-0413">Isomerase</keyword>
<evidence type="ECO:0000256" key="2">
    <source>
        <dbReference type="ARBA" id="ARBA00023235"/>
    </source>
</evidence>
<evidence type="ECO:0000313" key="5">
    <source>
        <dbReference type="Proteomes" id="UP000188388"/>
    </source>
</evidence>
<dbReference type="PANTHER" id="PTHR31690:SF4">
    <property type="entry name" value="FUCOSE MUTAROTASE"/>
    <property type="match status" value="1"/>
</dbReference>
<dbReference type="Proteomes" id="UP000188388">
    <property type="component" value="Unassembled WGS sequence"/>
</dbReference>
<dbReference type="STRING" id="1631249.BQ8794_50205"/>
<dbReference type="PANTHER" id="PTHR31690">
    <property type="entry name" value="FUCOSE MUTAROTASE"/>
    <property type="match status" value="1"/>
</dbReference>
<evidence type="ECO:0000256" key="3">
    <source>
        <dbReference type="ARBA" id="ARBA00036324"/>
    </source>
</evidence>
<keyword evidence="5" id="KW-1185">Reference proteome</keyword>
<comment type="catalytic activity">
    <reaction evidence="3">
        <text>alpha-L-fucose = beta-L-fucose</text>
        <dbReference type="Rhea" id="RHEA:25580"/>
        <dbReference type="ChEBI" id="CHEBI:42548"/>
        <dbReference type="ChEBI" id="CHEBI:42589"/>
        <dbReference type="EC" id="5.1.3.29"/>
    </reaction>
</comment>
<dbReference type="Gene3D" id="3.40.1650.10">
    <property type="entry name" value="RbsD-like domain"/>
    <property type="match status" value="1"/>
</dbReference>
<dbReference type="InterPro" id="IPR023750">
    <property type="entry name" value="RbsD-like_sf"/>
</dbReference>
<sequence>MLIGIPVLLGPQLLATLRAMGHGDEIALVDGNYPAKEQAHRLIRADGHHLVPMLDAILSVLPVDDAVPEALFRASVKGDPLIADPVHHEMEAICARRAPGRKVVALAGADFYQRVRSAHAIVATSEPRLYANIIIRKGVIYPPENGKS</sequence>
<dbReference type="Pfam" id="PF05025">
    <property type="entry name" value="RbsD_FucU"/>
    <property type="match status" value="1"/>
</dbReference>
<dbReference type="SUPFAM" id="SSF102546">
    <property type="entry name" value="RbsD-like"/>
    <property type="match status" value="1"/>
</dbReference>
<dbReference type="InterPro" id="IPR050443">
    <property type="entry name" value="RbsD/FucU_mutarotase"/>
</dbReference>
<dbReference type="GO" id="GO:0042806">
    <property type="term" value="F:fucose binding"/>
    <property type="evidence" value="ECO:0007669"/>
    <property type="project" value="TreeGrafter"/>
</dbReference>
<dbReference type="GO" id="GO:0062193">
    <property type="term" value="F:D-ribose pyranase activity"/>
    <property type="evidence" value="ECO:0007669"/>
    <property type="project" value="UniProtKB-EC"/>
</dbReference>
<name>A0A1R3VE55_9HYPH</name>
<dbReference type="RefSeq" id="WP_077381225.1">
    <property type="nucleotide sequence ID" value="NZ_FTPD01000045.1"/>
</dbReference>
<reference evidence="5" key="1">
    <citation type="submission" date="2017-01" db="EMBL/GenBank/DDBJ databases">
        <authorList>
            <person name="Brunel B."/>
        </authorList>
    </citation>
    <scope>NUCLEOTIDE SEQUENCE [LARGE SCALE GENOMIC DNA]</scope>
</reference>
<proteinExistence type="predicted"/>
<gene>
    <name evidence="4" type="ORF">BQ8794_50205</name>
</gene>
<evidence type="ECO:0000313" key="4">
    <source>
        <dbReference type="EMBL" id="SIT58103.1"/>
    </source>
</evidence>
<accession>A0A1R3VE55</accession>
<comment type="catalytic activity">
    <reaction evidence="1">
        <text>beta-D-ribopyranose = beta-D-ribofuranose</text>
        <dbReference type="Rhea" id="RHEA:25432"/>
        <dbReference type="ChEBI" id="CHEBI:27476"/>
        <dbReference type="ChEBI" id="CHEBI:47002"/>
        <dbReference type="EC" id="5.4.99.62"/>
    </reaction>
</comment>
<organism evidence="4 5">
    <name type="scientific">Mesorhizobium prunaredense</name>
    <dbReference type="NCBI Taxonomy" id="1631249"/>
    <lineage>
        <taxon>Bacteria</taxon>
        <taxon>Pseudomonadati</taxon>
        <taxon>Pseudomonadota</taxon>
        <taxon>Alphaproteobacteria</taxon>
        <taxon>Hyphomicrobiales</taxon>
        <taxon>Phyllobacteriaceae</taxon>
        <taxon>Mesorhizobium</taxon>
    </lineage>
</organism>